<feature type="transmembrane region" description="Helical" evidence="12">
    <location>
        <begin position="219"/>
        <end position="238"/>
    </location>
</feature>
<evidence type="ECO:0000256" key="5">
    <source>
        <dbReference type="ARBA" id="ARBA00022692"/>
    </source>
</evidence>
<dbReference type="STRING" id="1884261.A0A5C3QRU1"/>
<evidence type="ECO:0000313" key="16">
    <source>
        <dbReference type="EMBL" id="TFL04696.1"/>
    </source>
</evidence>
<evidence type="ECO:0000256" key="11">
    <source>
        <dbReference type="ARBA" id="ARBA00032139"/>
    </source>
</evidence>
<feature type="domain" description="Ribophorin II third" evidence="14">
    <location>
        <begin position="27"/>
        <end position="147"/>
    </location>
</feature>
<reference evidence="16 17" key="1">
    <citation type="journal article" date="2019" name="Nat. Ecol. Evol.">
        <title>Megaphylogeny resolves global patterns of mushroom evolution.</title>
        <authorList>
            <person name="Varga T."/>
            <person name="Krizsan K."/>
            <person name="Foldi C."/>
            <person name="Dima B."/>
            <person name="Sanchez-Garcia M."/>
            <person name="Sanchez-Ramirez S."/>
            <person name="Szollosi G.J."/>
            <person name="Szarkandi J.G."/>
            <person name="Papp V."/>
            <person name="Albert L."/>
            <person name="Andreopoulos W."/>
            <person name="Angelini C."/>
            <person name="Antonin V."/>
            <person name="Barry K.W."/>
            <person name="Bougher N.L."/>
            <person name="Buchanan P."/>
            <person name="Buyck B."/>
            <person name="Bense V."/>
            <person name="Catcheside P."/>
            <person name="Chovatia M."/>
            <person name="Cooper J."/>
            <person name="Damon W."/>
            <person name="Desjardin D."/>
            <person name="Finy P."/>
            <person name="Geml J."/>
            <person name="Haridas S."/>
            <person name="Hughes K."/>
            <person name="Justo A."/>
            <person name="Karasinski D."/>
            <person name="Kautmanova I."/>
            <person name="Kiss B."/>
            <person name="Kocsube S."/>
            <person name="Kotiranta H."/>
            <person name="LaButti K.M."/>
            <person name="Lechner B.E."/>
            <person name="Liimatainen K."/>
            <person name="Lipzen A."/>
            <person name="Lukacs Z."/>
            <person name="Mihaltcheva S."/>
            <person name="Morgado L.N."/>
            <person name="Niskanen T."/>
            <person name="Noordeloos M.E."/>
            <person name="Ohm R.A."/>
            <person name="Ortiz-Santana B."/>
            <person name="Ovrebo C."/>
            <person name="Racz N."/>
            <person name="Riley R."/>
            <person name="Savchenko A."/>
            <person name="Shiryaev A."/>
            <person name="Soop K."/>
            <person name="Spirin V."/>
            <person name="Szebenyi C."/>
            <person name="Tomsovsky M."/>
            <person name="Tulloss R.E."/>
            <person name="Uehling J."/>
            <person name="Grigoriev I.V."/>
            <person name="Vagvolgyi C."/>
            <person name="Papp T."/>
            <person name="Martin F.M."/>
            <person name="Miettinen O."/>
            <person name="Hibbett D.S."/>
            <person name="Nagy L.G."/>
        </authorList>
    </citation>
    <scope>NUCLEOTIDE SEQUENCE [LARGE SCALE GENOMIC DNA]</scope>
    <source>
        <strain evidence="16 17">CBS 309.79</strain>
    </source>
</reference>
<keyword evidence="17" id="KW-1185">Reference proteome</keyword>
<dbReference type="InterPro" id="IPR055374">
    <property type="entry name" value="Ribophorin_II_3rd"/>
</dbReference>
<dbReference type="InterPro" id="IPR056790">
    <property type="entry name" value="Ribophorin_II_C"/>
</dbReference>
<dbReference type="Proteomes" id="UP000305067">
    <property type="component" value="Unassembled WGS sequence"/>
</dbReference>
<evidence type="ECO:0000313" key="17">
    <source>
        <dbReference type="Proteomes" id="UP000305067"/>
    </source>
</evidence>
<evidence type="ECO:0000256" key="2">
    <source>
        <dbReference type="ARBA" id="ARBA00004477"/>
    </source>
</evidence>
<evidence type="ECO:0000259" key="14">
    <source>
        <dbReference type="Pfam" id="PF23860"/>
    </source>
</evidence>
<organism evidence="16 17">
    <name type="scientific">Pterulicium gracile</name>
    <dbReference type="NCBI Taxonomy" id="1884261"/>
    <lineage>
        <taxon>Eukaryota</taxon>
        <taxon>Fungi</taxon>
        <taxon>Dikarya</taxon>
        <taxon>Basidiomycota</taxon>
        <taxon>Agaricomycotina</taxon>
        <taxon>Agaricomycetes</taxon>
        <taxon>Agaricomycetidae</taxon>
        <taxon>Agaricales</taxon>
        <taxon>Pleurotineae</taxon>
        <taxon>Pterulaceae</taxon>
        <taxon>Pterulicium</taxon>
    </lineage>
</organism>
<sequence length="279" mass="30435">MIPPVLSLLACAALASAAKLSLSGPRITVISSDGSTTRNEPLSLALKSDYPVQLSNTDTLKLSFTIIEKDEGKGIRPHQTFLRFFDSDTGEEGIQPLRVSPSGKAKFELNMARPPASLPPTSSSSLSVELFVGSFVHSPLQAYLFDLVLPPSYPTPKHPEESHYHVKPEIQHIFRPDPTSPPKFISAVFTGVVLAPWAVLALLWSQISTPLPHLFSSSIIPFTSTLAIFEVLLVWYWVDLKLGQVLLYGSVLGVVAVFTGHRALVSIGQRRLQTPKKST</sequence>
<keyword evidence="6 13" id="KW-0732">Signal</keyword>
<dbReference type="InterPro" id="IPR008814">
    <property type="entry name" value="Swp1"/>
</dbReference>
<evidence type="ECO:0000256" key="12">
    <source>
        <dbReference type="SAM" id="Phobius"/>
    </source>
</evidence>
<dbReference type="Pfam" id="PF25147">
    <property type="entry name" value="Ribophorin_II_C"/>
    <property type="match status" value="1"/>
</dbReference>
<keyword evidence="16" id="KW-0808">Transferase</keyword>
<evidence type="ECO:0000256" key="7">
    <source>
        <dbReference type="ARBA" id="ARBA00022824"/>
    </source>
</evidence>
<dbReference type="GO" id="GO:0016740">
    <property type="term" value="F:transferase activity"/>
    <property type="evidence" value="ECO:0007669"/>
    <property type="project" value="UniProtKB-KW"/>
</dbReference>
<keyword evidence="9 12" id="KW-0472">Membrane</keyword>
<feature type="transmembrane region" description="Helical" evidence="12">
    <location>
        <begin position="244"/>
        <end position="265"/>
    </location>
</feature>
<keyword evidence="7" id="KW-0256">Endoplasmic reticulum</keyword>
<keyword evidence="8 12" id="KW-1133">Transmembrane helix</keyword>
<evidence type="ECO:0000259" key="15">
    <source>
        <dbReference type="Pfam" id="PF25147"/>
    </source>
</evidence>
<feature type="transmembrane region" description="Helical" evidence="12">
    <location>
        <begin position="184"/>
        <end position="207"/>
    </location>
</feature>
<feature type="signal peptide" evidence="13">
    <location>
        <begin position="1"/>
        <end position="17"/>
    </location>
</feature>
<dbReference type="GO" id="GO:0006487">
    <property type="term" value="P:protein N-linked glycosylation"/>
    <property type="evidence" value="ECO:0007669"/>
    <property type="project" value="TreeGrafter"/>
</dbReference>
<proteinExistence type="inferred from homology"/>
<evidence type="ECO:0000256" key="3">
    <source>
        <dbReference type="ARBA" id="ARBA00004922"/>
    </source>
</evidence>
<dbReference type="OrthoDB" id="432292at2759"/>
<dbReference type="PANTHER" id="PTHR12640">
    <property type="entry name" value="RIBOPHORIN II"/>
    <property type="match status" value="1"/>
</dbReference>
<dbReference type="UniPathway" id="UPA00378"/>
<dbReference type="Pfam" id="PF23860">
    <property type="entry name" value="Ribophorin_II_3rd"/>
    <property type="match status" value="1"/>
</dbReference>
<dbReference type="AlphaFoldDB" id="A0A5C3QRU1"/>
<dbReference type="PANTHER" id="PTHR12640:SF0">
    <property type="entry name" value="DOLICHYL-DIPHOSPHOOLIGOSACCHARIDE--PROTEIN GLYCOSYLTRANSFERASE SUBUNIT 2"/>
    <property type="match status" value="1"/>
</dbReference>
<gene>
    <name evidence="16" type="ORF">BDV98DRAFT_524979</name>
</gene>
<evidence type="ECO:0000256" key="1">
    <source>
        <dbReference type="ARBA" id="ARBA00002791"/>
    </source>
</evidence>
<evidence type="ECO:0000256" key="10">
    <source>
        <dbReference type="ARBA" id="ARBA00030078"/>
    </source>
</evidence>
<name>A0A5C3QRU1_9AGAR</name>
<keyword evidence="5 12" id="KW-0812">Transmembrane</keyword>
<comment type="pathway">
    <text evidence="3">Protein modification; protein glycosylation.</text>
</comment>
<comment type="subcellular location">
    <subcellularLocation>
        <location evidence="2">Endoplasmic reticulum membrane</location>
        <topology evidence="2">Multi-pass membrane protein</topology>
    </subcellularLocation>
</comment>
<dbReference type="EMBL" id="ML178818">
    <property type="protein sequence ID" value="TFL04696.1"/>
    <property type="molecule type" value="Genomic_DNA"/>
</dbReference>
<comment type="similarity">
    <text evidence="4">Belongs to the SWP1 family.</text>
</comment>
<evidence type="ECO:0000256" key="4">
    <source>
        <dbReference type="ARBA" id="ARBA00009038"/>
    </source>
</evidence>
<comment type="function">
    <text evidence="1">Subunit of the oligosaccharyl transferase (OST) complex that catalyzes the initial transfer of a defined glycan (Glc(3)Man(9)GlcNAc(2) in eukaryotes) from the lipid carrier dolichol-pyrophosphate to an asparagine residue within an Asn-X-Ser/Thr consensus motif in nascent polypeptide chains, the first step in protein N-glycosylation. N-glycosylation occurs cotranslationally and the complex associates with the Sec61 complex at the channel-forming translocon complex that mediates protein translocation across the endoplasmic reticulum (ER). All subunits are required for a maximal enzyme activity.</text>
</comment>
<evidence type="ECO:0000256" key="9">
    <source>
        <dbReference type="ARBA" id="ARBA00023136"/>
    </source>
</evidence>
<protein>
    <recommendedName>
        <fullName evidence="11">Ribophorin II</fullName>
    </recommendedName>
    <alternativeName>
        <fullName evidence="10">Ribophorin-2</fullName>
    </alternativeName>
</protein>
<evidence type="ECO:0000256" key="13">
    <source>
        <dbReference type="SAM" id="SignalP"/>
    </source>
</evidence>
<feature type="chain" id="PRO_5044224275" description="Ribophorin II" evidence="13">
    <location>
        <begin position="18"/>
        <end position="279"/>
    </location>
</feature>
<evidence type="ECO:0000256" key="8">
    <source>
        <dbReference type="ARBA" id="ARBA00022989"/>
    </source>
</evidence>
<accession>A0A5C3QRU1</accession>
<evidence type="ECO:0000256" key="6">
    <source>
        <dbReference type="ARBA" id="ARBA00022729"/>
    </source>
</evidence>
<feature type="domain" description="Ribophorin II C-terminal" evidence="15">
    <location>
        <begin position="174"/>
        <end position="271"/>
    </location>
</feature>
<dbReference type="GO" id="GO:0008250">
    <property type="term" value="C:oligosaccharyltransferase complex"/>
    <property type="evidence" value="ECO:0007669"/>
    <property type="project" value="InterPro"/>
</dbReference>